<keyword evidence="2" id="KW-1185">Reference proteome</keyword>
<protein>
    <submittedName>
        <fullName evidence="1">Uncharacterized protein</fullName>
    </submittedName>
</protein>
<evidence type="ECO:0000313" key="2">
    <source>
        <dbReference type="Proteomes" id="UP000805193"/>
    </source>
</evidence>
<comment type="caution">
    <text evidence="1">The sequence shown here is derived from an EMBL/GenBank/DDBJ whole genome shotgun (WGS) entry which is preliminary data.</text>
</comment>
<dbReference type="Proteomes" id="UP000805193">
    <property type="component" value="Unassembled WGS sequence"/>
</dbReference>
<name>A0AC60PHZ6_IXOPE</name>
<reference evidence="1 2" key="1">
    <citation type="journal article" date="2020" name="Cell">
        <title>Large-Scale Comparative Analyses of Tick Genomes Elucidate Their Genetic Diversity and Vector Capacities.</title>
        <authorList>
            <consortium name="Tick Genome and Microbiome Consortium (TIGMIC)"/>
            <person name="Jia N."/>
            <person name="Wang J."/>
            <person name="Shi W."/>
            <person name="Du L."/>
            <person name="Sun Y."/>
            <person name="Zhan W."/>
            <person name="Jiang J.F."/>
            <person name="Wang Q."/>
            <person name="Zhang B."/>
            <person name="Ji P."/>
            <person name="Bell-Sakyi L."/>
            <person name="Cui X.M."/>
            <person name="Yuan T.T."/>
            <person name="Jiang B.G."/>
            <person name="Yang W.F."/>
            <person name="Lam T.T."/>
            <person name="Chang Q.C."/>
            <person name="Ding S.J."/>
            <person name="Wang X.J."/>
            <person name="Zhu J.G."/>
            <person name="Ruan X.D."/>
            <person name="Zhao L."/>
            <person name="Wei J.T."/>
            <person name="Ye R.Z."/>
            <person name="Que T.C."/>
            <person name="Du C.H."/>
            <person name="Zhou Y.H."/>
            <person name="Cheng J.X."/>
            <person name="Dai P.F."/>
            <person name="Guo W.B."/>
            <person name="Han X.H."/>
            <person name="Huang E.J."/>
            <person name="Li L.F."/>
            <person name="Wei W."/>
            <person name="Gao Y.C."/>
            <person name="Liu J.Z."/>
            <person name="Shao H.Z."/>
            <person name="Wang X."/>
            <person name="Wang C.C."/>
            <person name="Yang T.C."/>
            <person name="Huo Q.B."/>
            <person name="Li W."/>
            <person name="Chen H.Y."/>
            <person name="Chen S.E."/>
            <person name="Zhou L.G."/>
            <person name="Ni X.B."/>
            <person name="Tian J.H."/>
            <person name="Sheng Y."/>
            <person name="Liu T."/>
            <person name="Pan Y.S."/>
            <person name="Xia L.Y."/>
            <person name="Li J."/>
            <person name="Zhao F."/>
            <person name="Cao W.C."/>
        </authorList>
    </citation>
    <scope>NUCLEOTIDE SEQUENCE [LARGE SCALE GENOMIC DNA]</scope>
    <source>
        <strain evidence="1">Iper-2018</strain>
    </source>
</reference>
<gene>
    <name evidence="1" type="ORF">HPB47_003793</name>
</gene>
<dbReference type="EMBL" id="JABSTQ010010563">
    <property type="protein sequence ID" value="KAG0419922.1"/>
    <property type="molecule type" value="Genomic_DNA"/>
</dbReference>
<proteinExistence type="predicted"/>
<evidence type="ECO:0000313" key="1">
    <source>
        <dbReference type="EMBL" id="KAG0419922.1"/>
    </source>
</evidence>
<accession>A0AC60PHZ6</accession>
<sequence>MAQELLAKIAGMPVRGKTFSSPSWKTNRLSSQGALQSESEASSALLGEMHAQQAEFSHARSQEFEALQAQLVSLNRDLAKQLELIDAKVEEADTLKEKLEASQLELERFSAEYCI</sequence>
<organism evidence="1 2">
    <name type="scientific">Ixodes persulcatus</name>
    <name type="common">Taiga tick</name>
    <dbReference type="NCBI Taxonomy" id="34615"/>
    <lineage>
        <taxon>Eukaryota</taxon>
        <taxon>Metazoa</taxon>
        <taxon>Ecdysozoa</taxon>
        <taxon>Arthropoda</taxon>
        <taxon>Chelicerata</taxon>
        <taxon>Arachnida</taxon>
        <taxon>Acari</taxon>
        <taxon>Parasitiformes</taxon>
        <taxon>Ixodida</taxon>
        <taxon>Ixodoidea</taxon>
        <taxon>Ixodidae</taxon>
        <taxon>Ixodinae</taxon>
        <taxon>Ixodes</taxon>
    </lineage>
</organism>